<name>A0A4S2JDE0_9HYME</name>
<dbReference type="EMBL" id="QBLH01003980">
    <property type="protein sequence ID" value="TGZ31918.1"/>
    <property type="molecule type" value="Genomic_DNA"/>
</dbReference>
<evidence type="ECO:0000313" key="1">
    <source>
        <dbReference type="EMBL" id="TGZ31918.1"/>
    </source>
</evidence>
<dbReference type="Proteomes" id="UP000310200">
    <property type="component" value="Unassembled WGS sequence"/>
</dbReference>
<gene>
    <name evidence="1" type="ORF">DBV15_01183</name>
</gene>
<comment type="caution">
    <text evidence="1">The sequence shown here is derived from an EMBL/GenBank/DDBJ whole genome shotgun (WGS) entry which is preliminary data.</text>
</comment>
<reference evidence="1 2" key="1">
    <citation type="journal article" date="2019" name="Philos. Trans. R. Soc. Lond., B, Biol. Sci.">
        <title>Ant behaviour and brain gene expression of defending hosts depend on the ecological success of the intruding social parasite.</title>
        <authorList>
            <person name="Kaur R."/>
            <person name="Stoldt M."/>
            <person name="Jongepier E."/>
            <person name="Feldmeyer B."/>
            <person name="Menzel F."/>
            <person name="Bornberg-Bauer E."/>
            <person name="Foitzik S."/>
        </authorList>
    </citation>
    <scope>NUCLEOTIDE SEQUENCE [LARGE SCALE GENOMIC DNA]</scope>
    <source>
        <tissue evidence="1">Whole body</tissue>
    </source>
</reference>
<sequence length="141" mass="15288">MVSGGIPYNTPVGLPECQAASAAAAARLCGNNVRPDTVDRAYRRHAGAQRKRTTQCSGTKGNSGSARLMKACRYSRKLYAGLPRAAYLHGKQRLARLSDVLILWKQFLRRCASDKDAAVSDVVVCTEGKGINQHDRKTGIL</sequence>
<accession>A0A4S2JDE0</accession>
<proteinExistence type="predicted"/>
<organism evidence="1 2">
    <name type="scientific">Temnothorax longispinosus</name>
    <dbReference type="NCBI Taxonomy" id="300112"/>
    <lineage>
        <taxon>Eukaryota</taxon>
        <taxon>Metazoa</taxon>
        <taxon>Ecdysozoa</taxon>
        <taxon>Arthropoda</taxon>
        <taxon>Hexapoda</taxon>
        <taxon>Insecta</taxon>
        <taxon>Pterygota</taxon>
        <taxon>Neoptera</taxon>
        <taxon>Endopterygota</taxon>
        <taxon>Hymenoptera</taxon>
        <taxon>Apocrita</taxon>
        <taxon>Aculeata</taxon>
        <taxon>Formicoidea</taxon>
        <taxon>Formicidae</taxon>
        <taxon>Myrmicinae</taxon>
        <taxon>Temnothorax</taxon>
    </lineage>
</organism>
<keyword evidence="2" id="KW-1185">Reference proteome</keyword>
<dbReference type="AlphaFoldDB" id="A0A4S2JDE0"/>
<protein>
    <submittedName>
        <fullName evidence="1">Uncharacterized protein</fullName>
    </submittedName>
</protein>
<evidence type="ECO:0000313" key="2">
    <source>
        <dbReference type="Proteomes" id="UP000310200"/>
    </source>
</evidence>